<dbReference type="AlphaFoldDB" id="A0A1W1XQA6"/>
<evidence type="ECO:0000313" key="1">
    <source>
        <dbReference type="EMBL" id="SMC26153.1"/>
    </source>
</evidence>
<dbReference type="InterPro" id="IPR024409">
    <property type="entry name" value="DUF3833"/>
</dbReference>
<dbReference type="RefSeq" id="WP_084091024.1">
    <property type="nucleotide sequence ID" value="NZ_FWXD01000013.1"/>
</dbReference>
<evidence type="ECO:0000313" key="2">
    <source>
        <dbReference type="Proteomes" id="UP000192761"/>
    </source>
</evidence>
<keyword evidence="2" id="KW-1185">Reference proteome</keyword>
<dbReference type="PROSITE" id="PS51257">
    <property type="entry name" value="PROKAR_LIPOPROTEIN"/>
    <property type="match status" value="1"/>
</dbReference>
<organism evidence="1 2">
    <name type="scientific">Andreprevotia lacus DSM 23236</name>
    <dbReference type="NCBI Taxonomy" id="1121001"/>
    <lineage>
        <taxon>Bacteria</taxon>
        <taxon>Pseudomonadati</taxon>
        <taxon>Pseudomonadota</taxon>
        <taxon>Betaproteobacteria</taxon>
        <taxon>Neisseriales</taxon>
        <taxon>Chitinibacteraceae</taxon>
        <taxon>Andreprevotia</taxon>
    </lineage>
</organism>
<dbReference type="Proteomes" id="UP000192761">
    <property type="component" value="Unassembled WGS sequence"/>
</dbReference>
<name>A0A1W1XQA6_9NEIS</name>
<dbReference type="EMBL" id="FWXD01000013">
    <property type="protein sequence ID" value="SMC26153.1"/>
    <property type="molecule type" value="Genomic_DNA"/>
</dbReference>
<protein>
    <recommendedName>
        <fullName evidence="3">Lipoprotein</fullName>
    </recommendedName>
</protein>
<dbReference type="OrthoDB" id="5296954at2"/>
<proteinExistence type="predicted"/>
<accession>A0A1W1XQA6</accession>
<reference evidence="1 2" key="1">
    <citation type="submission" date="2017-04" db="EMBL/GenBank/DDBJ databases">
        <authorList>
            <person name="Afonso C.L."/>
            <person name="Miller P.J."/>
            <person name="Scott M.A."/>
            <person name="Spackman E."/>
            <person name="Goraichik I."/>
            <person name="Dimitrov K.M."/>
            <person name="Suarez D.L."/>
            <person name="Swayne D.E."/>
        </authorList>
    </citation>
    <scope>NUCLEOTIDE SEQUENCE [LARGE SCALE GENOMIC DNA]</scope>
    <source>
        <strain evidence="1 2">DSM 23236</strain>
    </source>
</reference>
<dbReference type="Pfam" id="PF12915">
    <property type="entry name" value="DUF3833"/>
    <property type="match status" value="1"/>
</dbReference>
<sequence length="174" mass="19936">MKPKWMLSACALLLGCAGPDVQHYRNEQPVFDPVRYFSGKTEGWGMFQKRSGEVVKRFHVQIAGRSEQGRLILDEHFVYSDGSTQQRVWTLSRQPDGSWRGTAGDVVGEAVGQLAGNALHWRYTLRLPVDDNVYDVQMDDWMYLQDDTTLINRTSMSKLGFELGQVTLFFRKLQ</sequence>
<dbReference type="STRING" id="1121001.SAMN02745857_02376"/>
<evidence type="ECO:0008006" key="3">
    <source>
        <dbReference type="Google" id="ProtNLM"/>
    </source>
</evidence>
<gene>
    <name evidence="1" type="ORF">SAMN02745857_02376</name>
</gene>